<dbReference type="GO" id="GO:0003887">
    <property type="term" value="F:DNA-directed DNA polymerase activity"/>
    <property type="evidence" value="ECO:0007669"/>
    <property type="project" value="UniProtKB-KW"/>
</dbReference>
<dbReference type="GO" id="GO:0009360">
    <property type="term" value="C:DNA polymerase III complex"/>
    <property type="evidence" value="ECO:0007669"/>
    <property type="project" value="TreeGrafter"/>
</dbReference>
<sequence>MAKTTAASDAHVVLAVGKEAVLANRVIELVMKSARAADPATVRVDIVASNEDAAGDLANVLSPSLFGETTVVVITNIHEVKDEVSTVVLNSLSDLADHVRMVLVHPGVAKGKKFLDAVRKFDVREASCDELKGKALEEAVAAEFKVHKRKVTAAAISKLVESVGSNLGELFAAVSQLSADVEGDLIEDKDVQEFYAGVADVKGWDLSDAMWNAKPLEVLEQFRWALANDSGASPTMIWAIASGLRTLLKYASAPAGMSEVQLASHLGVPPWRIKYLKTQKNKWHPDQLALATRLLVLADRASKGTVYDSAIPGGRSLDESQAQYEIEKNLLAIRPPR</sequence>
<comment type="catalytic activity">
    <reaction evidence="7">
        <text>DNA(n) + a 2'-deoxyribonucleoside 5'-triphosphate = DNA(n+1) + diphosphate</text>
        <dbReference type="Rhea" id="RHEA:22508"/>
        <dbReference type="Rhea" id="RHEA-COMP:17339"/>
        <dbReference type="Rhea" id="RHEA-COMP:17340"/>
        <dbReference type="ChEBI" id="CHEBI:33019"/>
        <dbReference type="ChEBI" id="CHEBI:61560"/>
        <dbReference type="ChEBI" id="CHEBI:173112"/>
        <dbReference type="EC" id="2.7.7.7"/>
    </reaction>
</comment>
<dbReference type="SUPFAM" id="SSF48019">
    <property type="entry name" value="post-AAA+ oligomerization domain-like"/>
    <property type="match status" value="1"/>
</dbReference>
<name>A0A6J5Z6K3_9ZZZZ</name>
<dbReference type="PANTHER" id="PTHR34388">
    <property type="entry name" value="DNA POLYMERASE III SUBUNIT DELTA"/>
    <property type="match status" value="1"/>
</dbReference>
<evidence type="ECO:0000313" key="8">
    <source>
        <dbReference type="EMBL" id="CAB4338285.1"/>
    </source>
</evidence>
<dbReference type="EC" id="2.7.7.7" evidence="1"/>
<evidence type="ECO:0000256" key="3">
    <source>
        <dbReference type="ARBA" id="ARBA00022695"/>
    </source>
</evidence>
<evidence type="ECO:0000256" key="7">
    <source>
        <dbReference type="ARBA" id="ARBA00049244"/>
    </source>
</evidence>
<dbReference type="Gene3D" id="1.20.272.10">
    <property type="match status" value="1"/>
</dbReference>
<evidence type="ECO:0000256" key="1">
    <source>
        <dbReference type="ARBA" id="ARBA00012417"/>
    </source>
</evidence>
<comment type="similarity">
    <text evidence="6">Belongs to the DNA polymerase HolA subunit family.</text>
</comment>
<dbReference type="AlphaFoldDB" id="A0A6J5Z6K3"/>
<dbReference type="InterPro" id="IPR005790">
    <property type="entry name" value="DNA_polIII_delta"/>
</dbReference>
<dbReference type="InterPro" id="IPR027417">
    <property type="entry name" value="P-loop_NTPase"/>
</dbReference>
<gene>
    <name evidence="8" type="ORF">UFOPK3770_00741</name>
</gene>
<reference evidence="8" key="1">
    <citation type="submission" date="2020-05" db="EMBL/GenBank/DDBJ databases">
        <authorList>
            <person name="Chiriac C."/>
            <person name="Salcher M."/>
            <person name="Ghai R."/>
            <person name="Kavagutti S V."/>
        </authorList>
    </citation>
    <scope>NUCLEOTIDE SEQUENCE</scope>
</reference>
<dbReference type="InterPro" id="IPR008921">
    <property type="entry name" value="DNA_pol3_clamp-load_cplx_C"/>
</dbReference>
<evidence type="ECO:0000256" key="6">
    <source>
        <dbReference type="ARBA" id="ARBA00034754"/>
    </source>
</evidence>
<evidence type="ECO:0000256" key="5">
    <source>
        <dbReference type="ARBA" id="ARBA00022932"/>
    </source>
</evidence>
<organism evidence="8">
    <name type="scientific">freshwater metagenome</name>
    <dbReference type="NCBI Taxonomy" id="449393"/>
    <lineage>
        <taxon>unclassified sequences</taxon>
        <taxon>metagenomes</taxon>
        <taxon>ecological metagenomes</taxon>
    </lineage>
</organism>
<protein>
    <recommendedName>
        <fullName evidence="1">DNA-directed DNA polymerase</fullName>
        <ecNumber evidence="1">2.7.7.7</ecNumber>
    </recommendedName>
</protein>
<dbReference type="NCBIfam" id="TIGR01128">
    <property type="entry name" value="holA"/>
    <property type="match status" value="1"/>
</dbReference>
<evidence type="ECO:0000256" key="2">
    <source>
        <dbReference type="ARBA" id="ARBA00022679"/>
    </source>
</evidence>
<dbReference type="PANTHER" id="PTHR34388:SF1">
    <property type="entry name" value="DNA POLYMERASE III SUBUNIT DELTA"/>
    <property type="match status" value="1"/>
</dbReference>
<dbReference type="Gene3D" id="3.40.50.300">
    <property type="entry name" value="P-loop containing nucleotide triphosphate hydrolases"/>
    <property type="match status" value="1"/>
</dbReference>
<dbReference type="GO" id="GO:0003677">
    <property type="term" value="F:DNA binding"/>
    <property type="evidence" value="ECO:0007669"/>
    <property type="project" value="InterPro"/>
</dbReference>
<keyword evidence="5" id="KW-0239">DNA-directed DNA polymerase</keyword>
<keyword evidence="4" id="KW-0235">DNA replication</keyword>
<keyword evidence="3" id="KW-0548">Nucleotidyltransferase</keyword>
<dbReference type="GO" id="GO:0006261">
    <property type="term" value="P:DNA-templated DNA replication"/>
    <property type="evidence" value="ECO:0007669"/>
    <property type="project" value="TreeGrafter"/>
</dbReference>
<dbReference type="SUPFAM" id="SSF52540">
    <property type="entry name" value="P-loop containing nucleoside triphosphate hydrolases"/>
    <property type="match status" value="1"/>
</dbReference>
<proteinExistence type="inferred from homology"/>
<evidence type="ECO:0000256" key="4">
    <source>
        <dbReference type="ARBA" id="ARBA00022705"/>
    </source>
</evidence>
<accession>A0A6J5Z6K3</accession>
<keyword evidence="2" id="KW-0808">Transferase</keyword>
<dbReference type="EMBL" id="CAESAJ010000069">
    <property type="protein sequence ID" value="CAB4338285.1"/>
    <property type="molecule type" value="Genomic_DNA"/>
</dbReference>